<evidence type="ECO:0000256" key="1">
    <source>
        <dbReference type="SAM" id="MobiDB-lite"/>
    </source>
</evidence>
<evidence type="ECO:0000313" key="3">
    <source>
        <dbReference type="Proteomes" id="UP000226031"/>
    </source>
</evidence>
<feature type="compositionally biased region" description="Polar residues" evidence="1">
    <location>
        <begin position="456"/>
        <end position="465"/>
    </location>
</feature>
<gene>
    <name evidence="2" type="ORF">GX50_06037</name>
</gene>
<feature type="compositionally biased region" description="Low complexity" evidence="1">
    <location>
        <begin position="320"/>
        <end position="330"/>
    </location>
</feature>
<feature type="compositionally biased region" description="Low complexity" evidence="1">
    <location>
        <begin position="1008"/>
        <end position="1021"/>
    </location>
</feature>
<feature type="compositionally biased region" description="Low complexity" evidence="1">
    <location>
        <begin position="988"/>
        <end position="999"/>
    </location>
</feature>
<feature type="compositionally biased region" description="Polar residues" evidence="1">
    <location>
        <begin position="377"/>
        <end position="404"/>
    </location>
</feature>
<organism evidence="2 3">
    <name type="scientific">[Emmonsia] crescens</name>
    <dbReference type="NCBI Taxonomy" id="73230"/>
    <lineage>
        <taxon>Eukaryota</taxon>
        <taxon>Fungi</taxon>
        <taxon>Dikarya</taxon>
        <taxon>Ascomycota</taxon>
        <taxon>Pezizomycotina</taxon>
        <taxon>Eurotiomycetes</taxon>
        <taxon>Eurotiomycetidae</taxon>
        <taxon>Onygenales</taxon>
        <taxon>Ajellomycetaceae</taxon>
        <taxon>Emergomyces</taxon>
    </lineage>
</organism>
<evidence type="ECO:0000313" key="2">
    <source>
        <dbReference type="EMBL" id="PGH31205.1"/>
    </source>
</evidence>
<feature type="region of interest" description="Disordered" evidence="1">
    <location>
        <begin position="642"/>
        <end position="679"/>
    </location>
</feature>
<feature type="compositionally biased region" description="Low complexity" evidence="1">
    <location>
        <begin position="466"/>
        <end position="477"/>
    </location>
</feature>
<protein>
    <submittedName>
        <fullName evidence="2">Uncharacterized protein</fullName>
    </submittedName>
</protein>
<feature type="compositionally biased region" description="Basic and acidic residues" evidence="1">
    <location>
        <begin position="873"/>
        <end position="882"/>
    </location>
</feature>
<feature type="compositionally biased region" description="Polar residues" evidence="1">
    <location>
        <begin position="411"/>
        <end position="423"/>
    </location>
</feature>
<name>A0A2B7ZC95_9EURO</name>
<dbReference type="VEuPathDB" id="FungiDB:EMCG_08372"/>
<feature type="compositionally biased region" description="Low complexity" evidence="1">
    <location>
        <begin position="285"/>
        <end position="302"/>
    </location>
</feature>
<comment type="caution">
    <text evidence="2">The sequence shown here is derived from an EMBL/GenBank/DDBJ whole genome shotgun (WGS) entry which is preliminary data.</text>
</comment>
<feature type="region of interest" description="Disordered" evidence="1">
    <location>
        <begin position="456"/>
        <end position="540"/>
    </location>
</feature>
<dbReference type="AlphaFoldDB" id="A0A2B7ZC95"/>
<feature type="compositionally biased region" description="Polar residues" evidence="1">
    <location>
        <begin position="844"/>
        <end position="872"/>
    </location>
</feature>
<feature type="compositionally biased region" description="Basic and acidic residues" evidence="1">
    <location>
        <begin position="146"/>
        <end position="179"/>
    </location>
</feature>
<sequence>MAGLVCEQSQMEPLNAIIAGEPQLVSTNDEASDTRLSQRNPKMLHEFILHARRNEGGDKKTVPSFAAHFSLARIEERRGSSLFDTLVTAMTCTDYQDQTAHSLFSQTNTGGFTKAPQSSTCPGSGVNNIAHTDGRSEICVSPSWQTDRERRERKKELKRIAKEKKELERSSKSEPKKTDQSPFSEPRRLTKKQPVKTPSRASSIRSILPHSSTAPSILGFLSNSTSKTNSVREKTDHNTSTLEMGGDGAQDSSLEPIKPLFTGHLPQRFGGRINRDPTAYDKTSSRALDSDSSPSIPLSPSDIPRRHLHVAKKHSDLRAAARASRSSDLATQNANTAPTRSSWSQELTRRLSNSNGNKLRRRSLKAEHEPHMYSLRRGSTNKVNENGTKSGQKTEKSVPSTPTSGHFHATTGISSPSPQNSSRITIVQPDEKIIPPQNTTNQQDCEAITIQSTVNDANCSSEQEQSTVSVISPSSSPQKTTHKPAENQRKHGRRHSWSEILNNSDRVAGVSLKRRGQGREPLQRTANGDVHEFKTSGPYESNFAPNGIFKSHAAKSDPSITPTNWHVTAENIGIAGDFPQVQPQTESLPNTILADLPLDPVVIQKTTVVTDPLNIDLVTAAPSVKQRENPMRMAPKIISRDVPFKSSPLAGPPLNNPDDEGVMEPGKLPKQGGIDASFKSKDEKAGFSFSRMLRHGSKKEKNSVGFGRRYSMKASMLVNPPRKAKEPKAPTPGSNVLQKQQDTDDKAASKSSSSAEVKPEVTSRPPASAFARQYNLVPPTNNDKTNDIKIPPKSPKRNSGMFPTPASTRPSSASGVEIMSTSSNGTETPGKKKRSISEDITKSHVPSTQFTAISSSFASTKQPTTNPPTSSDSHIKTSERYHQIPPGPIYDSRPGSSSRHSLANSLANGRAAAQRPARRGTPVAKMFVICCQCRYWHDMPSDIYAKLAFPNGIPPIEPIVGDDSHSPLYQPHLPMASSGFASHGGGSSSTFTETSSGASNHALDNKSPRGSRPSSSSSSSSNNFMVTCCWCAHRMVKTCCAGWTTIVYLHERHH</sequence>
<dbReference type="EMBL" id="PDND01000137">
    <property type="protein sequence ID" value="PGH31205.1"/>
    <property type="molecule type" value="Genomic_DNA"/>
</dbReference>
<proteinExistence type="predicted"/>
<feature type="compositionally biased region" description="Polar residues" evidence="1">
    <location>
        <begin position="331"/>
        <end position="357"/>
    </location>
</feature>
<feature type="compositionally biased region" description="Polar residues" evidence="1">
    <location>
        <begin position="894"/>
        <end position="907"/>
    </location>
</feature>
<dbReference type="Proteomes" id="UP000226031">
    <property type="component" value="Unassembled WGS sequence"/>
</dbReference>
<feature type="region of interest" description="Disordered" evidence="1">
    <location>
        <begin position="979"/>
        <end position="1022"/>
    </location>
</feature>
<feature type="region of interest" description="Disordered" evidence="1">
    <location>
        <begin position="717"/>
        <end position="919"/>
    </location>
</feature>
<reference evidence="2 3" key="1">
    <citation type="submission" date="2017-10" db="EMBL/GenBank/DDBJ databases">
        <title>Comparative genomics in systemic dimorphic fungi from Ajellomycetaceae.</title>
        <authorList>
            <person name="Munoz J.F."/>
            <person name="Mcewen J.G."/>
            <person name="Clay O.K."/>
            <person name="Cuomo C.A."/>
        </authorList>
    </citation>
    <scope>NUCLEOTIDE SEQUENCE [LARGE SCALE GENOMIC DNA]</scope>
    <source>
        <strain evidence="2 3">UAMH4076</strain>
    </source>
</reference>
<feature type="compositionally biased region" description="Polar residues" evidence="1">
    <location>
        <begin position="199"/>
        <end position="229"/>
    </location>
</feature>
<feature type="compositionally biased region" description="Polar residues" evidence="1">
    <location>
        <begin position="113"/>
        <end position="130"/>
    </location>
</feature>
<feature type="region of interest" description="Disordered" evidence="1">
    <location>
        <begin position="113"/>
        <end position="423"/>
    </location>
</feature>
<accession>A0A2B7ZC95</accession>
<keyword evidence="3" id="KW-1185">Reference proteome</keyword>
<feature type="compositionally biased region" description="Low complexity" evidence="1">
    <location>
        <begin position="803"/>
        <end position="814"/>
    </location>
</feature>